<reference evidence="3" key="1">
    <citation type="submission" date="2007-07" db="EMBL/GenBank/DDBJ databases">
        <title>PCAP assembly of the Caenorhabditis remanei genome.</title>
        <authorList>
            <consortium name="The Caenorhabditis remanei Sequencing Consortium"/>
            <person name="Wilson R.K."/>
        </authorList>
    </citation>
    <scope>NUCLEOTIDE SEQUENCE [LARGE SCALE GENOMIC DNA]</scope>
    <source>
        <strain evidence="3">PB4641</strain>
    </source>
</reference>
<dbReference type="OMA" id="CEDESRH"/>
<dbReference type="InterPro" id="IPR016186">
    <property type="entry name" value="C-type_lectin-like/link_sf"/>
</dbReference>
<feature type="region of interest" description="Disordered" evidence="1">
    <location>
        <begin position="28"/>
        <end position="61"/>
    </location>
</feature>
<dbReference type="CTD" id="9805987"/>
<keyword evidence="4" id="KW-1185">Reference proteome</keyword>
<evidence type="ECO:0000313" key="4">
    <source>
        <dbReference type="Proteomes" id="UP000008281"/>
    </source>
</evidence>
<dbReference type="SMART" id="SM00034">
    <property type="entry name" value="CLECT"/>
    <property type="match status" value="1"/>
</dbReference>
<accession>E3M8Q2</accession>
<dbReference type="eggNOG" id="KOG4297">
    <property type="taxonomic scope" value="Eukaryota"/>
</dbReference>
<dbReference type="GeneID" id="9805987"/>
<feature type="compositionally biased region" description="Basic residues" evidence="1">
    <location>
        <begin position="36"/>
        <end position="45"/>
    </location>
</feature>
<evidence type="ECO:0000256" key="2">
    <source>
        <dbReference type="SAM" id="SignalP"/>
    </source>
</evidence>
<dbReference type="PROSITE" id="PS50041">
    <property type="entry name" value="C_TYPE_LECTIN_2"/>
    <property type="match status" value="1"/>
</dbReference>
<evidence type="ECO:0000313" key="3">
    <source>
        <dbReference type="EMBL" id="EFO95691.1"/>
    </source>
</evidence>
<dbReference type="Proteomes" id="UP000008281">
    <property type="component" value="Unassembled WGS sequence"/>
</dbReference>
<dbReference type="HOGENOM" id="CLU_058687_1_0_1"/>
<dbReference type="PANTHER" id="PTHR23124:SF129">
    <property type="entry name" value="C-TYPE LECTIN DOMAIN-CONTAINING PROTEIN"/>
    <property type="match status" value="1"/>
</dbReference>
<sequence>MTKIIFLFFFFLFATVFAIFRPSDSDGSCEDESRHHGGHGHKHHHRDDSSDEGGYGGGGYQDPEPRCPSGWLKFNRPTGLWCVKVFSGVLTQPDAETACQAQGATLSGVQDENEITQITAQALPLLPSQSSFSIWIGATRTTACSPCTPLTSFQWTDGSTTGTSGFLWNLLQPDNNFGGTQSCVVLLASTSLVIRDQWTWNANRLDDESCVGERGGALRGVKAYVCGKRGE</sequence>
<dbReference type="STRING" id="31234.E3M8Q2"/>
<keyword evidence="2" id="KW-0732">Signal</keyword>
<dbReference type="RefSeq" id="XP_003107371.2">
    <property type="nucleotide sequence ID" value="XM_003107323.2"/>
</dbReference>
<dbReference type="OrthoDB" id="5807131at2759"/>
<dbReference type="KEGG" id="crq:GCK72_003494"/>
<dbReference type="Gene3D" id="3.10.100.10">
    <property type="entry name" value="Mannose-Binding Protein A, subunit A"/>
    <property type="match status" value="1"/>
</dbReference>
<dbReference type="SUPFAM" id="SSF56436">
    <property type="entry name" value="C-type lectin-like"/>
    <property type="match status" value="1"/>
</dbReference>
<name>E3M8Q2_CAERE</name>
<organism evidence="4">
    <name type="scientific">Caenorhabditis remanei</name>
    <name type="common">Caenorhabditis vulgaris</name>
    <dbReference type="NCBI Taxonomy" id="31234"/>
    <lineage>
        <taxon>Eukaryota</taxon>
        <taxon>Metazoa</taxon>
        <taxon>Ecdysozoa</taxon>
        <taxon>Nematoda</taxon>
        <taxon>Chromadorea</taxon>
        <taxon>Rhabditida</taxon>
        <taxon>Rhabditina</taxon>
        <taxon>Rhabditomorpha</taxon>
        <taxon>Rhabditoidea</taxon>
        <taxon>Rhabditidae</taxon>
        <taxon>Peloderinae</taxon>
        <taxon>Caenorhabditis</taxon>
    </lineage>
</organism>
<gene>
    <name evidence="3" type="ORF">CRE_13915</name>
</gene>
<proteinExistence type="predicted"/>
<dbReference type="EMBL" id="DS268429">
    <property type="protein sequence ID" value="EFO95691.1"/>
    <property type="molecule type" value="Genomic_DNA"/>
</dbReference>
<dbReference type="InterPro" id="IPR016187">
    <property type="entry name" value="CTDL_fold"/>
</dbReference>
<feature type="signal peptide" evidence="2">
    <location>
        <begin position="1"/>
        <end position="18"/>
    </location>
</feature>
<dbReference type="AlphaFoldDB" id="E3M8Q2"/>
<dbReference type="CDD" id="cd00037">
    <property type="entry name" value="CLECT"/>
    <property type="match status" value="1"/>
</dbReference>
<feature type="chain" id="PRO_5015089595" evidence="2">
    <location>
        <begin position="19"/>
        <end position="231"/>
    </location>
</feature>
<dbReference type="Pfam" id="PF00059">
    <property type="entry name" value="Lectin_C"/>
    <property type="match status" value="1"/>
</dbReference>
<protein>
    <submittedName>
        <fullName evidence="3">Uncharacterized protein</fullName>
    </submittedName>
</protein>
<dbReference type="InterPro" id="IPR001304">
    <property type="entry name" value="C-type_lectin-like"/>
</dbReference>
<dbReference type="PANTHER" id="PTHR23124">
    <property type="entry name" value="C-TYPE LECTIN DOMAIN-CONTAINING PROTEIN-RELATED-RELATED"/>
    <property type="match status" value="1"/>
</dbReference>
<evidence type="ECO:0000256" key="1">
    <source>
        <dbReference type="SAM" id="MobiDB-lite"/>
    </source>
</evidence>